<comment type="subcellular location">
    <subcellularLocation>
        <location evidence="6">Cytoplasm</location>
    </subcellularLocation>
</comment>
<feature type="region of interest" description="Domain III" evidence="6">
    <location>
        <begin position="158"/>
        <end position="210"/>
    </location>
</feature>
<evidence type="ECO:0000313" key="8">
    <source>
        <dbReference type="EMBL" id="TBL81607.1"/>
    </source>
</evidence>
<proteinExistence type="inferred from homology"/>
<dbReference type="InterPro" id="IPR013849">
    <property type="entry name" value="DNA_helicase_Holl-junc_RuvA_I"/>
</dbReference>
<dbReference type="GO" id="GO:0006281">
    <property type="term" value="P:DNA repair"/>
    <property type="evidence" value="ECO:0007669"/>
    <property type="project" value="UniProtKB-UniRule"/>
</dbReference>
<evidence type="ECO:0000259" key="7">
    <source>
        <dbReference type="SMART" id="SM00278"/>
    </source>
</evidence>
<comment type="subunit">
    <text evidence="6">Homotetramer. Forms an RuvA(8)-RuvB(12)-Holliday junction (HJ) complex. HJ DNA is sandwiched between 2 RuvA tetramers; dsDNA enters through RuvA and exits via RuvB. An RuvB hexamer assembles on each DNA strand where it exits the tetramer. Each RuvB hexamer is contacted by two RuvA subunits (via domain III) on 2 adjacent RuvB subunits; this complex drives branch migration. In the full resolvosome a probable DNA-RuvA(4)-RuvB(12)-RuvC(2) complex forms which resolves the HJ.</text>
</comment>
<dbReference type="InterPro" id="IPR000085">
    <property type="entry name" value="RuvA"/>
</dbReference>
<dbReference type="GO" id="GO:0006310">
    <property type="term" value="P:DNA recombination"/>
    <property type="evidence" value="ECO:0007669"/>
    <property type="project" value="UniProtKB-UniRule"/>
</dbReference>
<evidence type="ECO:0000313" key="9">
    <source>
        <dbReference type="Proteomes" id="UP000293142"/>
    </source>
</evidence>
<feature type="domain" description="Helix-hairpin-helix DNA-binding motif class 1" evidence="7">
    <location>
        <begin position="107"/>
        <end position="126"/>
    </location>
</feature>
<dbReference type="InterPro" id="IPR036267">
    <property type="entry name" value="RuvA_C_sf"/>
</dbReference>
<keyword evidence="5 6" id="KW-0234">DNA repair</keyword>
<dbReference type="GO" id="GO:0009379">
    <property type="term" value="C:Holliday junction helicase complex"/>
    <property type="evidence" value="ECO:0007669"/>
    <property type="project" value="InterPro"/>
</dbReference>
<organism evidence="8 9">
    <name type="scientific">Paenibacillus thalictri</name>
    <dbReference type="NCBI Taxonomy" id="2527873"/>
    <lineage>
        <taxon>Bacteria</taxon>
        <taxon>Bacillati</taxon>
        <taxon>Bacillota</taxon>
        <taxon>Bacilli</taxon>
        <taxon>Bacillales</taxon>
        <taxon>Paenibacillaceae</taxon>
        <taxon>Paenibacillus</taxon>
    </lineage>
</organism>
<dbReference type="GO" id="GO:0000400">
    <property type="term" value="F:four-way junction DNA binding"/>
    <property type="evidence" value="ECO:0007669"/>
    <property type="project" value="UniProtKB-UniRule"/>
</dbReference>
<dbReference type="CDD" id="cd14332">
    <property type="entry name" value="UBA_RuvA_C"/>
    <property type="match status" value="1"/>
</dbReference>
<dbReference type="Gene3D" id="1.10.8.10">
    <property type="entry name" value="DNA helicase RuvA subunit, C-terminal domain"/>
    <property type="match status" value="1"/>
</dbReference>
<comment type="domain">
    <text evidence="6">Has three domains with a flexible linker between the domains II and III and assumes an 'L' shape. Domain III is highly mobile and contacts RuvB.</text>
</comment>
<dbReference type="SMART" id="SM00278">
    <property type="entry name" value="HhH1"/>
    <property type="match status" value="2"/>
</dbReference>
<dbReference type="HAMAP" id="MF_00031">
    <property type="entry name" value="DNA_HJ_migration_RuvA"/>
    <property type="match status" value="1"/>
</dbReference>
<dbReference type="SUPFAM" id="SSF47781">
    <property type="entry name" value="RuvA domain 2-like"/>
    <property type="match status" value="1"/>
</dbReference>
<evidence type="ECO:0000256" key="4">
    <source>
        <dbReference type="ARBA" id="ARBA00023172"/>
    </source>
</evidence>
<keyword evidence="1 6" id="KW-0963">Cytoplasm</keyword>
<gene>
    <name evidence="6 8" type="primary">ruvA</name>
    <name evidence="8" type="ORF">EYB31_00970</name>
</gene>
<dbReference type="InterPro" id="IPR012340">
    <property type="entry name" value="NA-bd_OB-fold"/>
</dbReference>
<dbReference type="GO" id="GO:0005737">
    <property type="term" value="C:cytoplasm"/>
    <property type="evidence" value="ECO:0007669"/>
    <property type="project" value="UniProtKB-SubCell"/>
</dbReference>
<protein>
    <recommendedName>
        <fullName evidence="6">Holliday junction branch migration complex subunit RuvA</fullName>
    </recommendedName>
</protein>
<dbReference type="SUPFAM" id="SSF50249">
    <property type="entry name" value="Nucleic acid-binding proteins"/>
    <property type="match status" value="1"/>
</dbReference>
<comment type="caution">
    <text evidence="8">The sequence shown here is derived from an EMBL/GenBank/DDBJ whole genome shotgun (WGS) entry which is preliminary data.</text>
</comment>
<evidence type="ECO:0000256" key="2">
    <source>
        <dbReference type="ARBA" id="ARBA00022763"/>
    </source>
</evidence>
<dbReference type="RefSeq" id="WP_131011394.1">
    <property type="nucleotide sequence ID" value="NZ_SIRE01000002.1"/>
</dbReference>
<dbReference type="Proteomes" id="UP000293142">
    <property type="component" value="Unassembled WGS sequence"/>
</dbReference>
<dbReference type="InterPro" id="IPR003583">
    <property type="entry name" value="Hlx-hairpin-Hlx_DNA-bd_motif"/>
</dbReference>
<sequence>MIDFLRGTVAHREMDYVVLDVRGVGYRVFCANPYAIQHKDGEETTMYIHYNVREDAHLLFGFATREEQSLFRRLIEVTGIGPKVAVGILSGGRPEVIISAIQQENLAFLTKLPGIGKKTAQRIILDLKDKLGTIFGAGSEAVFSFGTLAEPASVIAGSGPWAEAKEALMTLGYTEAEADRAGQAIKGKLKDGDTVDTMMKLALQALYQGV</sequence>
<accession>A0A4Q9DWY3</accession>
<reference evidence="8 9" key="1">
    <citation type="submission" date="2019-02" db="EMBL/GenBank/DDBJ databases">
        <title>Paenibacillus sp. nov., isolated from surface-sterilized tissue of Thalictrum simplex L.</title>
        <authorList>
            <person name="Tuo L."/>
        </authorList>
    </citation>
    <scope>NUCLEOTIDE SEQUENCE [LARGE SCALE GENOMIC DNA]</scope>
    <source>
        <strain evidence="8 9">N2SHLJ1</strain>
    </source>
</reference>
<evidence type="ECO:0000256" key="3">
    <source>
        <dbReference type="ARBA" id="ARBA00023125"/>
    </source>
</evidence>
<feature type="domain" description="Helix-hairpin-helix DNA-binding motif class 1" evidence="7">
    <location>
        <begin position="72"/>
        <end position="91"/>
    </location>
</feature>
<dbReference type="Pfam" id="PF01330">
    <property type="entry name" value="RuvA_N"/>
    <property type="match status" value="1"/>
</dbReference>
<dbReference type="AlphaFoldDB" id="A0A4Q9DWY3"/>
<dbReference type="SUPFAM" id="SSF46929">
    <property type="entry name" value="DNA helicase RuvA subunit, C-terminal domain"/>
    <property type="match status" value="1"/>
</dbReference>
<keyword evidence="3 6" id="KW-0238">DNA-binding</keyword>
<comment type="similarity">
    <text evidence="6">Belongs to the RuvA family.</text>
</comment>
<keyword evidence="4 6" id="KW-0233">DNA recombination</keyword>
<keyword evidence="9" id="KW-1185">Reference proteome</keyword>
<dbReference type="GO" id="GO:0048476">
    <property type="term" value="C:Holliday junction resolvase complex"/>
    <property type="evidence" value="ECO:0007669"/>
    <property type="project" value="UniProtKB-UniRule"/>
</dbReference>
<dbReference type="Gene3D" id="1.10.150.20">
    <property type="entry name" value="5' to 3' exonuclease, C-terminal subdomain"/>
    <property type="match status" value="1"/>
</dbReference>
<dbReference type="Pfam" id="PF07499">
    <property type="entry name" value="RuvA_C"/>
    <property type="match status" value="1"/>
</dbReference>
<dbReference type="InterPro" id="IPR010994">
    <property type="entry name" value="RuvA_2-like"/>
</dbReference>
<dbReference type="InterPro" id="IPR011114">
    <property type="entry name" value="RuvA_C"/>
</dbReference>
<dbReference type="GO" id="GO:0009378">
    <property type="term" value="F:four-way junction helicase activity"/>
    <property type="evidence" value="ECO:0007669"/>
    <property type="project" value="InterPro"/>
</dbReference>
<keyword evidence="2 6" id="KW-0227">DNA damage</keyword>
<dbReference type="Gene3D" id="2.40.50.140">
    <property type="entry name" value="Nucleic acid-binding proteins"/>
    <property type="match status" value="1"/>
</dbReference>
<evidence type="ECO:0000256" key="5">
    <source>
        <dbReference type="ARBA" id="ARBA00023204"/>
    </source>
</evidence>
<dbReference type="NCBIfam" id="TIGR00084">
    <property type="entry name" value="ruvA"/>
    <property type="match status" value="1"/>
</dbReference>
<name>A0A4Q9DWY3_9BACL</name>
<dbReference type="GO" id="GO:0005524">
    <property type="term" value="F:ATP binding"/>
    <property type="evidence" value="ECO:0007669"/>
    <property type="project" value="InterPro"/>
</dbReference>
<evidence type="ECO:0000256" key="1">
    <source>
        <dbReference type="ARBA" id="ARBA00022490"/>
    </source>
</evidence>
<comment type="caution">
    <text evidence="6">Lacks conserved residue(s) required for the propagation of feature annotation.</text>
</comment>
<dbReference type="OrthoDB" id="5293449at2"/>
<dbReference type="EMBL" id="SIRE01000002">
    <property type="protein sequence ID" value="TBL81607.1"/>
    <property type="molecule type" value="Genomic_DNA"/>
</dbReference>
<comment type="function">
    <text evidence="6">The RuvA-RuvB-RuvC complex processes Holliday junction (HJ) DNA during genetic recombination and DNA repair, while the RuvA-RuvB complex plays an important role in the rescue of blocked DNA replication forks via replication fork reversal (RFR). RuvA specifically binds to HJ cruciform DNA, conferring on it an open structure. The RuvB hexamer acts as an ATP-dependent pump, pulling dsDNA into and through the RuvAB complex. HJ branch migration allows RuvC to scan DNA until it finds its consensus sequence, where it cleaves and resolves the cruciform DNA.</text>
</comment>
<evidence type="ECO:0000256" key="6">
    <source>
        <dbReference type="HAMAP-Rule" id="MF_00031"/>
    </source>
</evidence>
<dbReference type="Pfam" id="PF14520">
    <property type="entry name" value="HHH_5"/>
    <property type="match status" value="1"/>
</dbReference>